<dbReference type="AlphaFoldDB" id="A0AAV6TXW5"/>
<gene>
    <name evidence="2" type="ORF">JTE90_012392</name>
</gene>
<evidence type="ECO:0000313" key="2">
    <source>
        <dbReference type="EMBL" id="KAG8176139.1"/>
    </source>
</evidence>
<feature type="compositionally biased region" description="Pro residues" evidence="1">
    <location>
        <begin position="150"/>
        <end position="171"/>
    </location>
</feature>
<evidence type="ECO:0000256" key="1">
    <source>
        <dbReference type="SAM" id="MobiDB-lite"/>
    </source>
</evidence>
<sequence length="203" mass="22404">MLTFRFSFLRTHQQLKFFVQSRDGVEHSRPRVDLACTRGQPIPAASMPRSSTDSSLRRSAGRRPKSQDLPQPKPGFRSSIPEPPITTSCCETLFKGGPLRASRVDVKIPTTDSRLKPSCGTTLPIKPMAITFQAQLQEPRTQEDHGAGEPVPPFPPASPERPPVELLPPAPALDDVGDPPADVDPEIYNWMDETPQDDTVIFN</sequence>
<keyword evidence="3" id="KW-1185">Reference proteome</keyword>
<feature type="region of interest" description="Disordered" evidence="1">
    <location>
        <begin position="138"/>
        <end position="203"/>
    </location>
</feature>
<evidence type="ECO:0000313" key="3">
    <source>
        <dbReference type="Proteomes" id="UP000827092"/>
    </source>
</evidence>
<organism evidence="2 3">
    <name type="scientific">Oedothorax gibbosus</name>
    <dbReference type="NCBI Taxonomy" id="931172"/>
    <lineage>
        <taxon>Eukaryota</taxon>
        <taxon>Metazoa</taxon>
        <taxon>Ecdysozoa</taxon>
        <taxon>Arthropoda</taxon>
        <taxon>Chelicerata</taxon>
        <taxon>Arachnida</taxon>
        <taxon>Araneae</taxon>
        <taxon>Araneomorphae</taxon>
        <taxon>Entelegynae</taxon>
        <taxon>Araneoidea</taxon>
        <taxon>Linyphiidae</taxon>
        <taxon>Erigoninae</taxon>
        <taxon>Oedothorax</taxon>
    </lineage>
</organism>
<dbReference type="EMBL" id="JAFNEN010000916">
    <property type="protein sequence ID" value="KAG8176139.1"/>
    <property type="molecule type" value="Genomic_DNA"/>
</dbReference>
<dbReference type="Proteomes" id="UP000827092">
    <property type="component" value="Unassembled WGS sequence"/>
</dbReference>
<feature type="region of interest" description="Disordered" evidence="1">
    <location>
        <begin position="35"/>
        <end position="89"/>
    </location>
</feature>
<name>A0AAV6TXW5_9ARAC</name>
<comment type="caution">
    <text evidence="2">The sequence shown here is derived from an EMBL/GenBank/DDBJ whole genome shotgun (WGS) entry which is preliminary data.</text>
</comment>
<feature type="compositionally biased region" description="Acidic residues" evidence="1">
    <location>
        <begin position="175"/>
        <end position="185"/>
    </location>
</feature>
<protein>
    <submittedName>
        <fullName evidence="2">Uncharacterized protein</fullName>
    </submittedName>
</protein>
<accession>A0AAV6TXW5</accession>
<reference evidence="2 3" key="1">
    <citation type="journal article" date="2022" name="Nat. Ecol. Evol.">
        <title>A masculinizing supergene underlies an exaggerated male reproductive morph in a spider.</title>
        <authorList>
            <person name="Hendrickx F."/>
            <person name="De Corte Z."/>
            <person name="Sonet G."/>
            <person name="Van Belleghem S.M."/>
            <person name="Kostlbacher S."/>
            <person name="Vangestel C."/>
        </authorList>
    </citation>
    <scope>NUCLEOTIDE SEQUENCE [LARGE SCALE GENOMIC DNA]</scope>
    <source>
        <strain evidence="2">W744_W776</strain>
    </source>
</reference>
<proteinExistence type="predicted"/>